<dbReference type="EMBL" id="SSTD01008722">
    <property type="protein sequence ID" value="TYK14986.1"/>
    <property type="molecule type" value="Genomic_DNA"/>
</dbReference>
<sequence length="252" mass="28565">MLTESEEQKAHWYVLNNSPEITSYLRKHLRLIHTRSDRTLKSHQRHRSQFLAWFKDHVYSLHQRGEASDDLYSISLGPSNQVHSYDECIVNGVRFHSIDSDNKRCTQISGIMVPGEADGESNYFGILVNVLDLKYSHGRRVVFSNDYGGTTSRCFVDELVQEANTLTMGPSIEGDSSSGTKKKRERGHSRNISLDMYVQRHEKIQITIDEKVGKPVSIFATKFSNTIGAALETPFQCVVLSGRMCLVMPLPL</sequence>
<feature type="region of interest" description="Disordered" evidence="1">
    <location>
        <begin position="167"/>
        <end position="191"/>
    </location>
</feature>
<name>A0A5D3CX15_CUCMM</name>
<dbReference type="Proteomes" id="UP000321947">
    <property type="component" value="Unassembled WGS sequence"/>
</dbReference>
<feature type="compositionally biased region" description="Polar residues" evidence="1">
    <location>
        <begin position="167"/>
        <end position="179"/>
    </location>
</feature>
<protein>
    <recommendedName>
        <fullName evidence="4">CACTA en-spm transposon protein</fullName>
    </recommendedName>
</protein>
<reference evidence="2 3" key="1">
    <citation type="submission" date="2019-08" db="EMBL/GenBank/DDBJ databases">
        <title>Draft genome sequences of two oriental melons (Cucumis melo L. var makuwa).</title>
        <authorList>
            <person name="Kwon S.-Y."/>
        </authorList>
    </citation>
    <scope>NUCLEOTIDE SEQUENCE [LARGE SCALE GENOMIC DNA]</scope>
    <source>
        <strain evidence="3">cv. Chang Bougi</strain>
        <tissue evidence="2">Leaf</tissue>
    </source>
</reference>
<dbReference type="AlphaFoldDB" id="A0A5D3CX15"/>
<dbReference type="PANTHER" id="PTHR48258:SF6">
    <property type="entry name" value="LEUCINE-RICH REPEAT DOMAIN, L DOMAIN-CONTAINING PROTEIN"/>
    <property type="match status" value="1"/>
</dbReference>
<feature type="compositionally biased region" description="Basic residues" evidence="1">
    <location>
        <begin position="180"/>
        <end position="189"/>
    </location>
</feature>
<accession>A0A5D3CX15</accession>
<gene>
    <name evidence="2" type="ORF">E5676_scaffold45G00170</name>
</gene>
<organism evidence="2 3">
    <name type="scientific">Cucumis melo var. makuwa</name>
    <name type="common">Oriental melon</name>
    <dbReference type="NCBI Taxonomy" id="1194695"/>
    <lineage>
        <taxon>Eukaryota</taxon>
        <taxon>Viridiplantae</taxon>
        <taxon>Streptophyta</taxon>
        <taxon>Embryophyta</taxon>
        <taxon>Tracheophyta</taxon>
        <taxon>Spermatophyta</taxon>
        <taxon>Magnoliopsida</taxon>
        <taxon>eudicotyledons</taxon>
        <taxon>Gunneridae</taxon>
        <taxon>Pentapetalae</taxon>
        <taxon>rosids</taxon>
        <taxon>fabids</taxon>
        <taxon>Cucurbitales</taxon>
        <taxon>Cucurbitaceae</taxon>
        <taxon>Benincaseae</taxon>
        <taxon>Cucumis</taxon>
    </lineage>
</organism>
<evidence type="ECO:0000256" key="1">
    <source>
        <dbReference type="SAM" id="MobiDB-lite"/>
    </source>
</evidence>
<evidence type="ECO:0000313" key="3">
    <source>
        <dbReference type="Proteomes" id="UP000321947"/>
    </source>
</evidence>
<evidence type="ECO:0000313" key="2">
    <source>
        <dbReference type="EMBL" id="TYK14986.1"/>
    </source>
</evidence>
<evidence type="ECO:0008006" key="4">
    <source>
        <dbReference type="Google" id="ProtNLM"/>
    </source>
</evidence>
<dbReference type="PANTHER" id="PTHR48258">
    <property type="entry name" value="DUF4218 DOMAIN-CONTAINING PROTEIN-RELATED"/>
    <property type="match status" value="1"/>
</dbReference>
<proteinExistence type="predicted"/>
<comment type="caution">
    <text evidence="2">The sequence shown here is derived from an EMBL/GenBank/DDBJ whole genome shotgun (WGS) entry which is preliminary data.</text>
</comment>